<dbReference type="Proteomes" id="UP000308600">
    <property type="component" value="Unassembled WGS sequence"/>
</dbReference>
<proteinExistence type="predicted"/>
<protein>
    <submittedName>
        <fullName evidence="1">Uncharacterized protein</fullName>
    </submittedName>
</protein>
<reference evidence="1 2" key="1">
    <citation type="journal article" date="2019" name="Nat. Ecol. Evol.">
        <title>Megaphylogeny resolves global patterns of mushroom evolution.</title>
        <authorList>
            <person name="Varga T."/>
            <person name="Krizsan K."/>
            <person name="Foldi C."/>
            <person name="Dima B."/>
            <person name="Sanchez-Garcia M."/>
            <person name="Sanchez-Ramirez S."/>
            <person name="Szollosi G.J."/>
            <person name="Szarkandi J.G."/>
            <person name="Papp V."/>
            <person name="Albert L."/>
            <person name="Andreopoulos W."/>
            <person name="Angelini C."/>
            <person name="Antonin V."/>
            <person name="Barry K.W."/>
            <person name="Bougher N.L."/>
            <person name="Buchanan P."/>
            <person name="Buyck B."/>
            <person name="Bense V."/>
            <person name="Catcheside P."/>
            <person name="Chovatia M."/>
            <person name="Cooper J."/>
            <person name="Damon W."/>
            <person name="Desjardin D."/>
            <person name="Finy P."/>
            <person name="Geml J."/>
            <person name="Haridas S."/>
            <person name="Hughes K."/>
            <person name="Justo A."/>
            <person name="Karasinski D."/>
            <person name="Kautmanova I."/>
            <person name="Kiss B."/>
            <person name="Kocsube S."/>
            <person name="Kotiranta H."/>
            <person name="LaButti K.M."/>
            <person name="Lechner B.E."/>
            <person name="Liimatainen K."/>
            <person name="Lipzen A."/>
            <person name="Lukacs Z."/>
            <person name="Mihaltcheva S."/>
            <person name="Morgado L.N."/>
            <person name="Niskanen T."/>
            <person name="Noordeloos M.E."/>
            <person name="Ohm R.A."/>
            <person name="Ortiz-Santana B."/>
            <person name="Ovrebo C."/>
            <person name="Racz N."/>
            <person name="Riley R."/>
            <person name="Savchenko A."/>
            <person name="Shiryaev A."/>
            <person name="Soop K."/>
            <person name="Spirin V."/>
            <person name="Szebenyi C."/>
            <person name="Tomsovsky M."/>
            <person name="Tulloss R.E."/>
            <person name="Uehling J."/>
            <person name="Grigoriev I.V."/>
            <person name="Vagvolgyi C."/>
            <person name="Papp T."/>
            <person name="Martin F.M."/>
            <person name="Miettinen O."/>
            <person name="Hibbett D.S."/>
            <person name="Nagy L.G."/>
        </authorList>
    </citation>
    <scope>NUCLEOTIDE SEQUENCE [LARGE SCALE GENOMIC DNA]</scope>
    <source>
        <strain evidence="1 2">NL-1719</strain>
    </source>
</reference>
<evidence type="ECO:0000313" key="2">
    <source>
        <dbReference type="Proteomes" id="UP000308600"/>
    </source>
</evidence>
<keyword evidence="2" id="KW-1185">Reference proteome</keyword>
<gene>
    <name evidence="1" type="ORF">BDN72DRAFT_955246</name>
</gene>
<accession>A0ACD3BA89</accession>
<organism evidence="1 2">
    <name type="scientific">Pluteus cervinus</name>
    <dbReference type="NCBI Taxonomy" id="181527"/>
    <lineage>
        <taxon>Eukaryota</taxon>
        <taxon>Fungi</taxon>
        <taxon>Dikarya</taxon>
        <taxon>Basidiomycota</taxon>
        <taxon>Agaricomycotina</taxon>
        <taxon>Agaricomycetes</taxon>
        <taxon>Agaricomycetidae</taxon>
        <taxon>Agaricales</taxon>
        <taxon>Pluteineae</taxon>
        <taxon>Pluteaceae</taxon>
        <taxon>Pluteus</taxon>
    </lineage>
</organism>
<sequence length="843" mass="88672">MATTARQNKSTRKGAPDNSRRAWTAGARPSPTFSPASNPNRQQTPTPSAIANPSFPSLVQTNGTRPDNAQSGILQSLAGLTGTTVTVSTKTSQRYEGVVGSTSAEGDTIGVTLKDVKELTALGAPLKDQLFIAATNIESWSSGPADAKVANGDTFRTDTDISQKKAATPRERELQAWQPSDGAPTGSAGGQGDEVTFGPGANSSWDQFAVNEQLFGVKTNFDEDLYTTKLDRSAADFKERERKAQKLANEIIGSTSNNPHVAEERGIVDDSGINEEDKYGAVVRGTNAYIPPGARRGGAYAAAAAGANSSAKPDASSKQEVPKVAINGPDGSSVPASTTAAPSDSSKAASPAPASNSVNKPAADALPAFRDFVTNEKQRLTQKRQALVKSEMDKRMAELVKFSQSFKLNKPIPDDLVPILAKDEEKQRVIREKASKDAASGQARSIGPVSTNLTTARALPNAAAKAAEAQRKLAAAPSISKTPLANPSAQPSSTTQKAVTTTKPTTSTDSTKPKNVNMIIQAIPPFKGKRSTAPTPTSNGTPPVNGIGSSASTASMSPNMANRLNANASSFRPNPKASAFTPGAPSSNPSTSNQSVASASASPKPKPESASPSSNAFFGTKPIKKNTPVNIKDDFNPFKHNKVPEASQISAMWPYSGKRYMHMFPPPSHPPQQPSPMAHPVPPAMPPPPYEEDPATHAARQGGYVYAYPQYAYPGQMYQPMMAPPGPPGAYMPGPFMQPMPYPPGMPPPNAMYATPAMGQMHPHQAYMPPPPPGVYPPPPNGAQPRPSMPPTPIPGHAHPYYHQSPQLQHAVPYPVMMPPPPSVPPHPYDGSAPPPVQMGGHA</sequence>
<evidence type="ECO:0000313" key="1">
    <source>
        <dbReference type="EMBL" id="TFK75248.1"/>
    </source>
</evidence>
<name>A0ACD3BA89_9AGAR</name>
<dbReference type="EMBL" id="ML208264">
    <property type="protein sequence ID" value="TFK75248.1"/>
    <property type="molecule type" value="Genomic_DNA"/>
</dbReference>